<keyword evidence="2" id="KW-1185">Reference proteome</keyword>
<reference evidence="1" key="1">
    <citation type="submission" date="2021-04" db="EMBL/GenBank/DDBJ databases">
        <title>The genome sequence of Ideonella sp. 4Y11.</title>
        <authorList>
            <person name="Liu Y."/>
        </authorList>
    </citation>
    <scope>NUCLEOTIDE SEQUENCE</scope>
    <source>
        <strain evidence="1">4Y11</strain>
    </source>
</reference>
<dbReference type="RefSeq" id="WP_210801061.1">
    <property type="nucleotide sequence ID" value="NZ_JAGQDE010000003.1"/>
</dbReference>
<name>A0A940YLK7_9BURK</name>
<proteinExistence type="predicted"/>
<organism evidence="1 2">
    <name type="scientific">Ideonella aquatica</name>
    <dbReference type="NCBI Taxonomy" id="2824119"/>
    <lineage>
        <taxon>Bacteria</taxon>
        <taxon>Pseudomonadati</taxon>
        <taxon>Pseudomonadota</taxon>
        <taxon>Betaproteobacteria</taxon>
        <taxon>Burkholderiales</taxon>
        <taxon>Sphaerotilaceae</taxon>
        <taxon>Ideonella</taxon>
    </lineage>
</organism>
<evidence type="ECO:0000313" key="2">
    <source>
        <dbReference type="Proteomes" id="UP000678374"/>
    </source>
</evidence>
<dbReference type="EMBL" id="JAGQDE010000003">
    <property type="protein sequence ID" value="MBQ0958561.1"/>
    <property type="molecule type" value="Genomic_DNA"/>
</dbReference>
<evidence type="ECO:0000313" key="1">
    <source>
        <dbReference type="EMBL" id="MBQ0958561.1"/>
    </source>
</evidence>
<dbReference type="AlphaFoldDB" id="A0A940YLK7"/>
<dbReference type="Proteomes" id="UP000678374">
    <property type="component" value="Unassembled WGS sequence"/>
</dbReference>
<protein>
    <submittedName>
        <fullName evidence="1">Uncharacterized protein</fullName>
    </submittedName>
</protein>
<accession>A0A940YLK7</accession>
<gene>
    <name evidence="1" type="ORF">KAK06_06275</name>
</gene>
<comment type="caution">
    <text evidence="1">The sequence shown here is derived from an EMBL/GenBank/DDBJ whole genome shotgun (WGS) entry which is preliminary data.</text>
</comment>
<sequence length="108" mass="12417">MLIRQDTPVAWPTGLDLRRRIAVHARSERALSFRVGLTSDVDARADLYHRQAPDFAELVVLGQTTSETQMRETERDLQQWYREDFDSPHFGVVGADGPPPYFLYVALR</sequence>